<organism evidence="4 5">
    <name type="scientific">Symbiodinium necroappetens</name>
    <dbReference type="NCBI Taxonomy" id="1628268"/>
    <lineage>
        <taxon>Eukaryota</taxon>
        <taxon>Sar</taxon>
        <taxon>Alveolata</taxon>
        <taxon>Dinophyceae</taxon>
        <taxon>Suessiales</taxon>
        <taxon>Symbiodiniaceae</taxon>
        <taxon>Symbiodinium</taxon>
    </lineage>
</organism>
<feature type="region of interest" description="Disordered" evidence="1">
    <location>
        <begin position="19"/>
        <end position="116"/>
    </location>
</feature>
<reference evidence="4" key="1">
    <citation type="submission" date="2021-02" db="EMBL/GenBank/DDBJ databases">
        <authorList>
            <person name="Dougan E. K."/>
            <person name="Rhodes N."/>
            <person name="Thang M."/>
            <person name="Chan C."/>
        </authorList>
    </citation>
    <scope>NUCLEOTIDE SEQUENCE</scope>
</reference>
<dbReference type="PROSITE" id="PS51471">
    <property type="entry name" value="FE2OG_OXY"/>
    <property type="match status" value="1"/>
</dbReference>
<dbReference type="Gene3D" id="3.30.420.10">
    <property type="entry name" value="Ribonuclease H-like superfamily/Ribonuclease H"/>
    <property type="match status" value="1"/>
</dbReference>
<dbReference type="GO" id="GO:0015074">
    <property type="term" value="P:DNA integration"/>
    <property type="evidence" value="ECO:0007669"/>
    <property type="project" value="InterPro"/>
</dbReference>
<feature type="region of interest" description="Disordered" evidence="1">
    <location>
        <begin position="1028"/>
        <end position="1049"/>
    </location>
</feature>
<dbReference type="InterPro" id="IPR005123">
    <property type="entry name" value="Oxoglu/Fe-dep_dioxygenase_dom"/>
</dbReference>
<evidence type="ECO:0000259" key="3">
    <source>
        <dbReference type="PROSITE" id="PS51471"/>
    </source>
</evidence>
<protein>
    <submittedName>
        <fullName evidence="4">RE1 protein</fullName>
    </submittedName>
</protein>
<feature type="region of interest" description="Disordered" evidence="1">
    <location>
        <begin position="642"/>
        <end position="677"/>
    </location>
</feature>
<dbReference type="InterPro" id="IPR036397">
    <property type="entry name" value="RNaseH_sf"/>
</dbReference>
<sequence length="2415" mass="269003">MSTWSSQLRHHYRQLQVALGRVRKEQEKRDEAATSSPATSRPARSSPPSTSSPRRASRETQEEPHGEDDADEGETVAPPEDDRDELLADEDRGNASPSWRRSRRKNRDTDTDSDDSTRALADIALWERYDETLPDVLPSELLGWLLLRRAGLSHQASLAVQSAASGSLRLDDIEKALRAMEDEILGQELRPRGLGGKGHGRHRTYWVEEGGEWSMWLGENGDLDELFDGGEIHYVGKKLPPQVHPEPYVAPDYAEEWTYYGSGWDSYPDEWSGWDYDSSWWYDDLPPDQQQELEEAYAAVDQKARTFVEARQAVKARNLSRGFYPFAPSTKGGAFKGKKGKGKGRPKGKGYGSAASSSSPPVLAVSGSPSLNDDGSGFLGAAVGDPAYTGCFICGSKAHDFRHCPKRQNKGGGKGSVHFASEVATIFYSEDSLGTLNSTSSWPPSPVYAIQEDGTEEEIFSQDPSEDLSGYAVLDSGATETVASLPALEALMRVRQGSSDFQAAERFQVLDQPPKKFKFGNGEFAVSSSFLLLPQQIGDHRVDLGVYTLDVVGVPVLIGIKTMMRLHAVVDFAHCRAVFAAVDAGPASSFMVQGHDEPELPRLGFPCIGDDFFIFAAAFSRSSGRPYALPGCLGWTCQPSWPSHRQRENPRPKKAADPLDEERTEGPDLRDPRVKGGPCFGNHKVAKAYKGSVSGSNQYGSWTGCEVCKIRLSYTPRMGCHGIHRKSAPLAKDVTSVLEDLPPETEAYPSNKEISLTAAENSALARLEHLRRLRKDGHSKNTGTHATLVEPADPEDPVKTKDQSSKNTGDPVKTRDQSSKNTGDPVKTRDQSSKNTGESTNVSTGQQSTGSSPISPGTIVVDPEELPRHPGRKAARPSTQIAEELDQVEGFADYLTSQKAFDYQSMEELLGMMKPRTFIPGRASSVPERKAGFSMVFGLYAHGSYFGCTRASRMYPSVCRYLNFCFRNFGSEAVSHWTSVSVLVNMKGSMHLDAHNDSSSYNLAVGLGPYEGGELWVELRDGDPSTPNLPLSWREIPGGKRAPGQVHSTRWCPTTFSPKRYHKTLPWTGTRYSVIAYTARSWPEAQNDPEVLHQLRRLQFPLPSSPLSLAPGEMLAAFEGDLNEGEEPDATYEEEQLTQDTRTLKVVNLCTPWLDPLALEQVLQEQEWKYQGLSLPEGCDLSTHSGFQTAKEQIGLLGPEWLWCHVPRGPTQLFAGEQGWDDPRRASKAKRYLKVLRHLLLLSRDHLIKGGKLMWLIPPDSLAPSVREVQRFWNVHGRGSSLHVSSATQVLSNVLDVADLRPSTPSSKFWTSVTTTSSAATAWMLEAEGDTVFPVDTSCLNTLTTSELERLMQHVRQLHRRFGHPSNRLLVKNLLHRNADEKVVAAASQLECDECLESQIKMPSPAVNLDKCEKLWSCLQVDGFHLRCGATVYHFLLMVDEASGFAVVREMFSHPEEDHQNMSGPEVVQVLQEAWFQYFGYPDTIKLDLEGALRSRALHEACADKGIDLVPAPAEYHEMIADVEREIGYVRQHLERFLRGGAFEKPGQAALAAVTAHNSLARVHGFSPLQWALGRDMSLGQRASDAPGDQISATRTTTFNNHGNLRLEAEQAFLKYRADQLASRAKNAKVRVQVRYFPGDMVFYRRHKTPADLPANSWVDRPRLRGARWYGPARVLACETKTEEGYRKPSQYVWAICSGRLKKFHATQLRHASPSERLTHEALRDITMPWTMTSLTRLLDKGSYDDETRARPSRNVVLGRKKRGLRRRPGEASPPLPRQGVQPPRLPDAQPDPPISDEEMIPDAEMRKAPRLHEPATATSSSTPELDVDRLLNDPRYMPSSRATGFREQRRLHEQGDRPWHVQHGQLLYSEEEVGSGIYAVTLDMPANDKEWRKVLKDPRKFMAKSVQKGVEVSWNRLNDAQRAAMSEAKKAEVDSWIANRVVKAALPHITKEQSLRMRWIYTFKAAEPGKIKAKARMVILGYSDPSLLEQAMNLTEDQMVELLGSAYGLTSAPREWYQDLTSTLRRLQAQACLSDPCIWRLFDESGEKVIGLIGLYVDDILFCGDEGSELYCQFLHDLHQAYSWSPWESDNFSHCGVRVQQFADASILLDHSEFCSELVQMPSRSKDDDSELTAQEISQARAILGSIQWRASQTAPQHSAKVSYLLSMLATKKGEVVDMVNKLVREVHLARHVAVKIKQLECDPARMILVGWSDAAVANRPDLQSTGGHLFGLMNPQEVQQGYGKVNAITWKSSRLNRVARSSLSAETQALADLDGEMMYARLTWAEMNGYRGDMKLKDEWIRAIPAIMVIDARALFDALERGDLTISSMKDKFSALETLALAQSMSTLGTQLQWTDSDHQLADGLTKIQKQDQLKRFLASGCWRLRHPGALMSAKKRRALEALGPCSAREADR</sequence>
<feature type="compositionally biased region" description="Basic residues" evidence="1">
    <location>
        <begin position="336"/>
        <end position="348"/>
    </location>
</feature>
<comment type="caution">
    <text evidence="4">The sequence shown here is derived from an EMBL/GenBank/DDBJ whole genome shotgun (WGS) entry which is preliminary data.</text>
</comment>
<feature type="compositionally biased region" description="Low complexity" evidence="1">
    <location>
        <begin position="33"/>
        <end position="54"/>
    </location>
</feature>
<dbReference type="EMBL" id="CAJNJA010025933">
    <property type="protein sequence ID" value="CAE7551916.1"/>
    <property type="molecule type" value="Genomic_DNA"/>
</dbReference>
<evidence type="ECO:0000313" key="4">
    <source>
        <dbReference type="EMBL" id="CAE7551916.1"/>
    </source>
</evidence>
<feature type="compositionally biased region" description="Basic and acidic residues" evidence="1">
    <location>
        <begin position="645"/>
        <end position="657"/>
    </location>
</feature>
<feature type="region of interest" description="Disordered" evidence="1">
    <location>
        <begin position="1744"/>
        <end position="1799"/>
    </location>
</feature>
<feature type="compositionally biased region" description="Basic and acidic residues" evidence="1">
    <location>
        <begin position="22"/>
        <end position="32"/>
    </location>
</feature>
<feature type="domain" description="Integrase catalytic" evidence="2">
    <location>
        <begin position="1399"/>
        <end position="1576"/>
    </location>
</feature>
<feature type="region of interest" description="Disordered" evidence="1">
    <location>
        <begin position="773"/>
        <end position="879"/>
    </location>
</feature>
<feature type="region of interest" description="Disordered" evidence="1">
    <location>
        <begin position="1812"/>
        <end position="1849"/>
    </location>
</feature>
<dbReference type="InterPro" id="IPR012337">
    <property type="entry name" value="RNaseH-like_sf"/>
</dbReference>
<feature type="compositionally biased region" description="Acidic residues" evidence="1">
    <location>
        <begin position="65"/>
        <end position="84"/>
    </location>
</feature>
<evidence type="ECO:0000259" key="2">
    <source>
        <dbReference type="PROSITE" id="PS50994"/>
    </source>
</evidence>
<feature type="region of interest" description="Disordered" evidence="1">
    <location>
        <begin position="333"/>
        <end position="367"/>
    </location>
</feature>
<feature type="domain" description="Fe2OG dioxygenase" evidence="3">
    <location>
        <begin position="976"/>
        <end position="1081"/>
    </location>
</feature>
<feature type="compositionally biased region" description="Polar residues" evidence="1">
    <location>
        <begin position="833"/>
        <end position="855"/>
    </location>
</feature>
<evidence type="ECO:0000313" key="5">
    <source>
        <dbReference type="Proteomes" id="UP000601435"/>
    </source>
</evidence>
<dbReference type="InterPro" id="IPR001584">
    <property type="entry name" value="Integrase_cat-core"/>
</dbReference>
<feature type="compositionally biased region" description="Basic and acidic residues" evidence="1">
    <location>
        <begin position="664"/>
        <end position="674"/>
    </location>
</feature>
<dbReference type="Proteomes" id="UP000601435">
    <property type="component" value="Unassembled WGS sequence"/>
</dbReference>
<name>A0A812TUG1_9DINO</name>
<dbReference type="GO" id="GO:0003676">
    <property type="term" value="F:nucleic acid binding"/>
    <property type="evidence" value="ECO:0007669"/>
    <property type="project" value="InterPro"/>
</dbReference>
<dbReference type="SUPFAM" id="SSF53098">
    <property type="entry name" value="Ribonuclease H-like"/>
    <property type="match status" value="1"/>
</dbReference>
<dbReference type="PROSITE" id="PS50994">
    <property type="entry name" value="INTEGRASE"/>
    <property type="match status" value="1"/>
</dbReference>
<gene>
    <name evidence="4" type="primary">RE1</name>
    <name evidence="4" type="ORF">SNEC2469_LOCUS15902</name>
</gene>
<feature type="compositionally biased region" description="Pro residues" evidence="1">
    <location>
        <begin position="1784"/>
        <end position="1794"/>
    </location>
</feature>
<feature type="compositionally biased region" description="Low complexity" evidence="1">
    <location>
        <begin position="352"/>
        <end position="367"/>
    </location>
</feature>
<accession>A0A812TUG1</accession>
<evidence type="ECO:0000256" key="1">
    <source>
        <dbReference type="SAM" id="MobiDB-lite"/>
    </source>
</evidence>
<proteinExistence type="predicted"/>
<dbReference type="OrthoDB" id="424186at2759"/>
<keyword evidence="5" id="KW-1185">Reference proteome</keyword>